<dbReference type="InterPro" id="IPR006068">
    <property type="entry name" value="ATPase_P-typ_cation-transptr_C"/>
</dbReference>
<dbReference type="SUPFAM" id="SSF56784">
    <property type="entry name" value="HAD-like"/>
    <property type="match status" value="1"/>
</dbReference>
<dbReference type="eggNOG" id="KOG0204">
    <property type="taxonomic scope" value="Eukaryota"/>
</dbReference>
<feature type="compositionally biased region" description="Low complexity" evidence="8">
    <location>
        <begin position="66"/>
        <end position="77"/>
    </location>
</feature>
<dbReference type="GO" id="GO:0005886">
    <property type="term" value="C:plasma membrane"/>
    <property type="evidence" value="ECO:0000318"/>
    <property type="project" value="GO_Central"/>
</dbReference>
<feature type="transmembrane region" description="Helical" evidence="9">
    <location>
        <begin position="421"/>
        <end position="444"/>
    </location>
</feature>
<dbReference type="SUPFAM" id="SSF81665">
    <property type="entry name" value="Calcium ATPase, transmembrane domain M"/>
    <property type="match status" value="1"/>
</dbReference>
<dbReference type="Gene3D" id="1.20.1110.10">
    <property type="entry name" value="Calcium-transporting ATPase, transmembrane domain"/>
    <property type="match status" value="3"/>
</dbReference>
<evidence type="ECO:0000313" key="12">
    <source>
        <dbReference type="EMBL" id="EYU27676.1"/>
    </source>
</evidence>
<sequence>MSDSVGISSFEVEAQQSLLGISSVPPPETATARIRSVILLVRSTQLFKLGGAGANNNDDDDDNMISTTSAPASTSSDASYASIPMAADDQILINIPGSTIEAAAEATLHEEILTPQSVNIELQQILQINNIADTVKKRNLQELNDFGGVRGVAEALNTDLDKGKIISNPNKTCTECNPSQLSQLLLTFFHSFLAAWNNYTIFPLSEEGLCIGWLNGTLIILTIFILVTCTAVRKCWEERSRKKLENIFLPEICNKVQVLRGGEAESIKEIDLEVGDIAVLRKGDLVLADGIFVDSRAALELDDNGSVIDEDNPFLFYGSRVINGDARMLVTSTGMDNLWGETMKNQLLGLDDKRCKFESYIHTLNTCIHFVGLGITILFIIVLFLRYKFGKLDEERRYRPESKGEPVSVKTISTARVLTTLLSVSLLGVMEGMPLVISIATIIWSRKTLARKATERDYLACIKMASVTTVICADKFGGLTEHDYKEVEIDKFYVGEGFVCESSVVASNVLDGLCDGIGTVFLTHEDDYCGSELGQMVSWAEAKLGMKRESVIEQCTLISYCSVNIDPLQQLCQVVIMEKSSKGRTLHCKGPPGYILSLCSHQYDADGRIQEIDEPRRRTLEQAIQQMQSDQEADQAIAFAYKYVTMDFDHECSAPVESKDLIFLGMIRQRETRTDDTKRAITRLKAERGIRTVLATRDDVAVLETIARNCGLLLTTPESAGEDLSVSITAEEFRKWSDEQKMEKVDKICVMGNCLPSDKILLIELLQKKGHAVALLAQRTTDAPALRKADVGIAFGSWSSELARECSDITIWDIGSNPFTFLLNVVVGGIHFQENIRKSIQLQLIVTISSTLINFTAIVFLGDSSITAAQLLWLNLVVALAGLVLMLTGPSPAAVTSSSGKLMTKAMWRNIAIQASYQTAVFVGLQHRGKDMLGTSGGRVKSVIYNGLFLCQMFNKFVAREIERKNFMSGLFEKKNVWFWVGLVGFLMSQIVFAAAEHVIGGTPGLTFQLWGFCFLIGVVSWVLDWIGKTVSDLIGLVGFWKYNL</sequence>
<evidence type="ECO:0000256" key="6">
    <source>
        <dbReference type="ARBA" id="ARBA00022989"/>
    </source>
</evidence>
<dbReference type="InterPro" id="IPR023298">
    <property type="entry name" value="ATPase_P-typ_TM_dom_sf"/>
</dbReference>
<dbReference type="Proteomes" id="UP000030748">
    <property type="component" value="Unassembled WGS sequence"/>
</dbReference>
<dbReference type="InterPro" id="IPR023214">
    <property type="entry name" value="HAD_sf"/>
</dbReference>
<comment type="subcellular location">
    <subcellularLocation>
        <location evidence="1">Endomembrane system</location>
        <topology evidence="1">Multi-pass membrane protein</topology>
    </subcellularLocation>
</comment>
<dbReference type="PANTHER" id="PTHR24093:SF369">
    <property type="entry name" value="CALCIUM-TRANSPORTING ATPASE"/>
    <property type="match status" value="1"/>
</dbReference>
<dbReference type="SUPFAM" id="SSF81660">
    <property type="entry name" value="Metal cation-transporting ATPase, ATP-binding domain N"/>
    <property type="match status" value="1"/>
</dbReference>
<feature type="transmembrane region" description="Helical" evidence="9">
    <location>
        <begin position="1008"/>
        <end position="1027"/>
    </location>
</feature>
<dbReference type="GO" id="GO:0000166">
    <property type="term" value="F:nucleotide binding"/>
    <property type="evidence" value="ECO:0007669"/>
    <property type="project" value="InterPro"/>
</dbReference>
<accession>A0A022QIA1</accession>
<evidence type="ECO:0000256" key="1">
    <source>
        <dbReference type="ARBA" id="ARBA00004127"/>
    </source>
</evidence>
<evidence type="ECO:0000256" key="7">
    <source>
        <dbReference type="ARBA" id="ARBA00023136"/>
    </source>
</evidence>
<dbReference type="GO" id="GO:0012505">
    <property type="term" value="C:endomembrane system"/>
    <property type="evidence" value="ECO:0007669"/>
    <property type="project" value="UniProtKB-SubCell"/>
</dbReference>
<organism evidence="12 13">
    <name type="scientific">Erythranthe guttata</name>
    <name type="common">Yellow monkey flower</name>
    <name type="synonym">Mimulus guttatus</name>
    <dbReference type="NCBI Taxonomy" id="4155"/>
    <lineage>
        <taxon>Eukaryota</taxon>
        <taxon>Viridiplantae</taxon>
        <taxon>Streptophyta</taxon>
        <taxon>Embryophyta</taxon>
        <taxon>Tracheophyta</taxon>
        <taxon>Spermatophyta</taxon>
        <taxon>Magnoliopsida</taxon>
        <taxon>eudicotyledons</taxon>
        <taxon>Gunneridae</taxon>
        <taxon>Pentapetalae</taxon>
        <taxon>asterids</taxon>
        <taxon>lamiids</taxon>
        <taxon>Lamiales</taxon>
        <taxon>Phrymaceae</taxon>
        <taxon>Erythranthe</taxon>
    </lineage>
</organism>
<dbReference type="EMBL" id="KI631456">
    <property type="protein sequence ID" value="EYU27676.1"/>
    <property type="molecule type" value="Genomic_DNA"/>
</dbReference>
<evidence type="ECO:0000256" key="5">
    <source>
        <dbReference type="ARBA" id="ARBA00022842"/>
    </source>
</evidence>
<evidence type="ECO:0000256" key="9">
    <source>
        <dbReference type="SAM" id="Phobius"/>
    </source>
</evidence>
<feature type="domain" description="P-type ATPase A" evidence="10">
    <location>
        <begin position="254"/>
        <end position="343"/>
    </location>
</feature>
<evidence type="ECO:0000313" key="13">
    <source>
        <dbReference type="Proteomes" id="UP000030748"/>
    </source>
</evidence>
<feature type="transmembrane region" description="Helical" evidence="9">
    <location>
        <begin position="363"/>
        <end position="385"/>
    </location>
</feature>
<dbReference type="InterPro" id="IPR036412">
    <property type="entry name" value="HAD-like_sf"/>
</dbReference>
<keyword evidence="4" id="KW-0106">Calcium</keyword>
<dbReference type="InterPro" id="IPR008250">
    <property type="entry name" value="ATPase_P-typ_transduc_dom_A_sf"/>
</dbReference>
<protein>
    <submittedName>
        <fullName evidence="12">Uncharacterized protein</fullName>
    </submittedName>
</protein>
<evidence type="ECO:0000256" key="4">
    <source>
        <dbReference type="ARBA" id="ARBA00022837"/>
    </source>
</evidence>
<keyword evidence="5" id="KW-0460">Magnesium</keyword>
<dbReference type="Pfam" id="PF13246">
    <property type="entry name" value="Cation_ATPase"/>
    <property type="match status" value="1"/>
</dbReference>
<proteinExistence type="predicted"/>
<name>A0A022QIA1_ERYGU</name>
<dbReference type="Pfam" id="PF00122">
    <property type="entry name" value="E1-E2_ATPase"/>
    <property type="match status" value="1"/>
</dbReference>
<dbReference type="SUPFAM" id="SSF81653">
    <property type="entry name" value="Calcium ATPase, transduction domain A"/>
    <property type="match status" value="1"/>
</dbReference>
<keyword evidence="13" id="KW-1185">Reference proteome</keyword>
<feature type="region of interest" description="Disordered" evidence="8">
    <location>
        <begin position="51"/>
        <end position="77"/>
    </location>
</feature>
<feature type="transmembrane region" description="Helical" evidence="9">
    <location>
        <begin position="211"/>
        <end position="232"/>
    </location>
</feature>
<keyword evidence="2 9" id="KW-0812">Transmembrane</keyword>
<evidence type="ECO:0000256" key="2">
    <source>
        <dbReference type="ARBA" id="ARBA00022692"/>
    </source>
</evidence>
<evidence type="ECO:0000256" key="8">
    <source>
        <dbReference type="SAM" id="MobiDB-lite"/>
    </source>
</evidence>
<evidence type="ECO:0000256" key="3">
    <source>
        <dbReference type="ARBA" id="ARBA00022723"/>
    </source>
</evidence>
<evidence type="ECO:0000259" key="10">
    <source>
        <dbReference type="Pfam" id="PF00122"/>
    </source>
</evidence>
<feature type="transmembrane region" description="Helical" evidence="9">
    <location>
        <begin position="977"/>
        <end position="996"/>
    </location>
</feature>
<reference evidence="12 13" key="1">
    <citation type="journal article" date="2013" name="Proc. Natl. Acad. Sci. U.S.A.">
        <title>Fine-scale variation in meiotic recombination in Mimulus inferred from population shotgun sequencing.</title>
        <authorList>
            <person name="Hellsten U."/>
            <person name="Wright K.M."/>
            <person name="Jenkins J."/>
            <person name="Shu S."/>
            <person name="Yuan Y."/>
            <person name="Wessler S.R."/>
            <person name="Schmutz J."/>
            <person name="Willis J.H."/>
            <person name="Rokhsar D.S."/>
        </authorList>
    </citation>
    <scope>NUCLEOTIDE SEQUENCE [LARGE SCALE GENOMIC DNA]</scope>
    <source>
        <strain evidence="13">cv. DUN x IM62</strain>
    </source>
</reference>
<feature type="transmembrane region" description="Helical" evidence="9">
    <location>
        <begin position="842"/>
        <end position="861"/>
    </location>
</feature>
<dbReference type="InterPro" id="IPR059000">
    <property type="entry name" value="ATPase_P-type_domA"/>
</dbReference>
<keyword evidence="6 9" id="KW-1133">Transmembrane helix</keyword>
<dbReference type="InterPro" id="IPR023299">
    <property type="entry name" value="ATPase_P-typ_cyto_dom_N"/>
</dbReference>
<dbReference type="STRING" id="4155.A0A022QIA1"/>
<dbReference type="GO" id="GO:0046872">
    <property type="term" value="F:metal ion binding"/>
    <property type="evidence" value="ECO:0007669"/>
    <property type="project" value="UniProtKB-KW"/>
</dbReference>
<dbReference type="Gene3D" id="3.40.50.1000">
    <property type="entry name" value="HAD superfamily/HAD-like"/>
    <property type="match status" value="1"/>
</dbReference>
<dbReference type="Gene3D" id="2.70.150.10">
    <property type="entry name" value="Calcium-transporting ATPase, cytoplasmic transduction domain A"/>
    <property type="match status" value="1"/>
</dbReference>
<dbReference type="Pfam" id="PF00689">
    <property type="entry name" value="Cation_ATPase_C"/>
    <property type="match status" value="1"/>
</dbReference>
<dbReference type="GO" id="GO:0005388">
    <property type="term" value="F:P-type calcium transporter activity"/>
    <property type="evidence" value="ECO:0000318"/>
    <property type="project" value="GO_Central"/>
</dbReference>
<evidence type="ECO:0000259" key="11">
    <source>
        <dbReference type="Pfam" id="PF00689"/>
    </source>
</evidence>
<keyword evidence="3" id="KW-0479">Metal-binding</keyword>
<dbReference type="PRINTS" id="PR00119">
    <property type="entry name" value="CATATPASE"/>
</dbReference>
<dbReference type="Gene3D" id="3.40.1110.10">
    <property type="entry name" value="Calcium-transporting ATPase, cytoplasmic domain N"/>
    <property type="match status" value="1"/>
</dbReference>
<feature type="domain" description="Cation-transporting P-type ATPase C-terminal" evidence="11">
    <location>
        <begin position="866"/>
        <end position="1029"/>
    </location>
</feature>
<gene>
    <name evidence="12" type="ORF">MIMGU_mgv1a022782mg</name>
</gene>
<keyword evidence="7 9" id="KW-0472">Membrane</keyword>
<feature type="transmembrane region" description="Helical" evidence="9">
    <location>
        <begin position="873"/>
        <end position="895"/>
    </location>
</feature>
<dbReference type="PANTHER" id="PTHR24093">
    <property type="entry name" value="CATION TRANSPORTING ATPASE"/>
    <property type="match status" value="1"/>
</dbReference>
<dbReference type="AlphaFoldDB" id="A0A022QIA1"/>